<feature type="compositionally biased region" description="Acidic residues" evidence="15">
    <location>
        <begin position="961"/>
        <end position="987"/>
    </location>
</feature>
<keyword evidence="13" id="KW-0963">Cytoplasm</keyword>
<comment type="subunit">
    <text evidence="13">Homotetramer.</text>
</comment>
<reference evidence="17" key="1">
    <citation type="submission" date="2024-02" db="EMBL/GenBank/DDBJ databases">
        <authorList>
            <consortium name="ELIXIR-Norway"/>
            <consortium name="Elixir Norway"/>
        </authorList>
    </citation>
    <scope>NUCLEOTIDE SEQUENCE</scope>
</reference>
<feature type="domain" description="AIG1-type G" evidence="16">
    <location>
        <begin position="1153"/>
        <end position="1382"/>
    </location>
</feature>
<dbReference type="PRINTS" id="PR00476">
    <property type="entry name" value="PHFRCTKINASE"/>
</dbReference>
<dbReference type="Pfam" id="PF11886">
    <property type="entry name" value="TOC159_MAD"/>
    <property type="match status" value="1"/>
</dbReference>
<feature type="compositionally biased region" description="Acidic residues" evidence="15">
    <location>
        <begin position="507"/>
        <end position="522"/>
    </location>
</feature>
<dbReference type="SUPFAM" id="SSF53784">
    <property type="entry name" value="Phosphofructokinase"/>
    <property type="match status" value="1"/>
</dbReference>
<feature type="coiled-coil region" evidence="14">
    <location>
        <begin position="1445"/>
        <end position="1496"/>
    </location>
</feature>
<dbReference type="Gene3D" id="3.40.50.300">
    <property type="entry name" value="P-loop containing nucleotide triphosphate hydrolases"/>
    <property type="match status" value="1"/>
</dbReference>
<keyword evidence="13" id="KW-0021">Allosteric enzyme</keyword>
<evidence type="ECO:0000256" key="1">
    <source>
        <dbReference type="ARBA" id="ARBA00001946"/>
    </source>
</evidence>
<feature type="binding site" evidence="13">
    <location>
        <begin position="205"/>
        <end position="208"/>
    </location>
    <ligand>
        <name>ATP</name>
        <dbReference type="ChEBI" id="CHEBI:30616"/>
    </ligand>
</feature>
<evidence type="ECO:0000256" key="10">
    <source>
        <dbReference type="ARBA" id="ARBA00023766"/>
    </source>
</evidence>
<evidence type="ECO:0000256" key="3">
    <source>
        <dbReference type="ARBA" id="ARBA00022723"/>
    </source>
</evidence>
<sequence length="1784" mass="194042">MQVPPCPALPSPPPALPCPALPRPKISTGSGGAVLEDVPHLTDWLPDIPTYANPLKHNPAYSAVRQYFVESTDVVAKDVVVNLNTAGDGIHFRRAGPRDKIYFRPEEVKACIVTCGGLCPGLNTVIREIVCGLWTQYGVREIYGIHGGYRGFYSRNTTDLTPKVVNDIHKRGGTVLGTSRGGHDTSKIVDSIQDRGINQVYIIGGDGTQKGANVIHEECKKRGLKVVVAGIPKTIDNDIEIIDKSFGFDTAVEEAQRAINAAHVEAESIQNGVGLVKLMGRYSGYIAMHATLASRDVDLCLIPEVPFYLDGPGGLKEFAKQRLRENGHMVIVVAEGAGQELIAETMGSLDKLSDASGNRLLLDVGLWLSQNLKDHFVKEFKEPLNLKYIDPTYMIRAIPSNASDNVYSTLLAHSAIHGAMAGYCGFTVGPVNNRHCYIPISRVTATQRQVNIADRMWARLLSSTNQPNFLRYNNISSILEALLPLVRAGGGAQGTASQEMEIKVGDNEEEEEEEMTGNNEDELLSKNNRAVEGEGGIVQAEQDQDVADDEEGIVNQEDDEAKEDLDISASVMPVAKLSADDDEPIEAEDELNQGEQSNDDEFEEAYEKGDEEDDEATLGYTMKENVKETSPRIIARESKDDDTEEVLTANPANNEDKQVQFHADAALPEELGSISIGNKEPIPQEVTQEIKGDGGDIEDKTEVPSISQEERAERKGTDLNVDAVADKDGTGELSVEETSPLVVSEPGLAHPKGDGDVAAAPEESSNSEAIELEEEAIEPSPAPEDKSVSGLGEEDGTPTIPEVLSEEADGLQAVDNRAASESAIISEEPRREVKIENESSLSGVPQQVSSNTVADFESGETNAPVDLVSDEDVSERQTLDFPVATTEDFIKEEDRDSKATEATATAESDTTVEATDVDVSLPDTVKSVEPVTETREHTETEAEAESELATQRESQAGNGNWDEEDDDEEEENDDEDDDDEEEEEEDGPGNLDAAKALAALVKSASSRTDSAGRNANPPSLGAAGPSLPQRPTGRTRSATALEPASRNPPRSNVATASQLAAPAEDNSSNGDGNDGNDETREKLQNIRVKFLRLAHRLGQSPQNVVVAQVLYRLGLAEQLRGGGSASRTGAFSFDRANAIAEEQEASGQEEELDFACTVLLLGKTGVGKSATINSIFDEPRTSTNAFHPSTKKVQEIVGNVHGIKVRVIDTPGLLPSVLDQQHNERIMGSVKQFIRKSSPDIVLYFDRLDMQSRDYGDLPLLRTITDLFGAAVWFNAIVVLTHASSAPPDGPNGVPLSYEMFVAQRSHVVQQTIRQAAGDMRLMNPVSLVENHPACRTNRAGQRVLPNGQIWKPQLLLLCFASKILAEANSLLKLQDTGTPGRPFGQRQRVPPLPFLLSSLLQSRAQLKVPDEQMGDEDDTDEDDDDEDSDGDDYDELPPFRPLSKEELEELSKEQKQQYAEELADRERLFQKKQWREELRRRKEMKQRAAAMSKEELAEGVDEDGGRAAAVPVPMPDMALPPSFDSDNPTHRYRYLETANQWLVRPVLETHGWDHDAGYDGFNVEKLFVVADKIPASISGQVTKDKKEGQVNFEAAASFKHGEGKSTLAGFDIQTVGKDLGYTLRSETQFDNFKRNKTTAGLTFTLLGDTIAAGLKLEDRLLVGKRFKMIVNGGVLTGRGDKAFGGSLEATLRGKEYPLSHTLSTLGLSVMDWHGDLAIGGNLQSQFMVGKTMMVARANLNNRGAGQISIRASSSEQLQMVLIGIIPILRSLINSQFGTAQPSQ</sequence>
<feature type="compositionally biased region" description="Polar residues" evidence="15">
    <location>
        <begin position="838"/>
        <end position="853"/>
    </location>
</feature>
<evidence type="ECO:0000256" key="7">
    <source>
        <dbReference type="ARBA" id="ARBA00022840"/>
    </source>
</evidence>
<keyword evidence="14" id="KW-0175">Coiled coil</keyword>
<feature type="compositionally biased region" description="Polar residues" evidence="15">
    <location>
        <begin position="1007"/>
        <end position="1017"/>
    </location>
</feature>
<dbReference type="InterPro" id="IPR027417">
    <property type="entry name" value="P-loop_NTPase"/>
</dbReference>
<feature type="compositionally biased region" description="Low complexity" evidence="15">
    <location>
        <begin position="993"/>
        <end position="1006"/>
    </location>
</feature>
<comment type="function">
    <text evidence="13">Catalyzes the phosphorylation of D-fructose 6-phosphate to fructose 1,6-bisphosphate by ATP, the first committing step of glycolysis.</text>
</comment>
<dbReference type="InterPro" id="IPR006703">
    <property type="entry name" value="G_AIG1"/>
</dbReference>
<gene>
    <name evidence="13" type="primary">PFK</name>
    <name evidence="17" type="ORF">CSSPJE1EN1_LOCUS22710</name>
</gene>
<feature type="region of interest" description="Disordered" evidence="15">
    <location>
        <begin position="1407"/>
        <end position="1440"/>
    </location>
</feature>
<evidence type="ECO:0000256" key="13">
    <source>
        <dbReference type="HAMAP-Rule" id="MF_03186"/>
    </source>
</evidence>
<keyword evidence="6" id="KW-0472">Membrane</keyword>
<comment type="similarity">
    <text evidence="13">Belongs to the phosphofructokinase type A (PFKA) family. PPi-dependent PFK group II subfamily. Atypical ATP-dependent clade 'X' sub-subfamily.</text>
</comment>
<keyword evidence="2 13" id="KW-0808">Transferase</keyword>
<evidence type="ECO:0000313" key="18">
    <source>
        <dbReference type="Proteomes" id="UP001497444"/>
    </source>
</evidence>
<comment type="activity regulation">
    <text evidence="13">Allosterically activated by AMP.</text>
</comment>
<dbReference type="InterPro" id="IPR022953">
    <property type="entry name" value="ATP_PFK"/>
</dbReference>
<evidence type="ECO:0000313" key="17">
    <source>
        <dbReference type="EMBL" id="CAK9277232.1"/>
    </source>
</evidence>
<feature type="binding site" evidence="13">
    <location>
        <position position="206"/>
    </location>
    <ligand>
        <name>Mg(2+)</name>
        <dbReference type="ChEBI" id="CHEBI:18420"/>
        <note>catalytic</note>
    </ligand>
</feature>
<dbReference type="InterPro" id="IPR005690">
    <property type="entry name" value="Toc86_159"/>
</dbReference>
<feature type="compositionally biased region" description="Low complexity" evidence="15">
    <location>
        <begin position="758"/>
        <end position="769"/>
    </location>
</feature>
<feature type="compositionally biased region" description="Acidic residues" evidence="15">
    <location>
        <begin position="1413"/>
        <end position="1436"/>
    </location>
</feature>
<dbReference type="InterPro" id="IPR035966">
    <property type="entry name" value="PKF_sf"/>
</dbReference>
<dbReference type="EMBL" id="OZ020103">
    <property type="protein sequence ID" value="CAK9277232.1"/>
    <property type="molecule type" value="Genomic_DNA"/>
</dbReference>
<dbReference type="InterPro" id="IPR024283">
    <property type="entry name" value="TOC159_MAD"/>
</dbReference>
<comment type="pathway">
    <text evidence="13">Carbohydrate degradation; glycolysis; D-glyceraldehyde 3-phosphate and glycerone phosphate from D-glucose: step 3/4.</text>
</comment>
<keyword evidence="18" id="KW-1185">Reference proteome</keyword>
<feature type="region of interest" description="Disordered" evidence="15">
    <location>
        <begin position="504"/>
        <end position="524"/>
    </location>
</feature>
<comment type="subcellular location">
    <subcellularLocation>
        <location evidence="13">Cytoplasm</location>
    </subcellularLocation>
    <subcellularLocation>
        <location evidence="10">Plastid</location>
        <location evidence="10">Chloroplast outer membrane</location>
        <topology evidence="10">Single-pass membrane protein</topology>
    </subcellularLocation>
</comment>
<feature type="binding site" evidence="13">
    <location>
        <position position="117"/>
    </location>
    <ligand>
        <name>ATP</name>
        <dbReference type="ChEBI" id="CHEBI:30616"/>
    </ligand>
</feature>
<keyword evidence="3 13" id="KW-0479">Metal-binding</keyword>
<feature type="compositionally biased region" description="Low complexity" evidence="15">
    <location>
        <begin position="900"/>
        <end position="914"/>
    </location>
</feature>
<dbReference type="HAMAP" id="MF_01981">
    <property type="entry name" value="Phosphofructokinase_II_X"/>
    <property type="match status" value="1"/>
</dbReference>
<keyword evidence="9 13" id="KW-0324">Glycolysis</keyword>
<feature type="compositionally biased region" description="Acidic residues" evidence="15">
    <location>
        <begin position="580"/>
        <end position="616"/>
    </location>
</feature>
<evidence type="ECO:0000256" key="15">
    <source>
        <dbReference type="SAM" id="MobiDB-lite"/>
    </source>
</evidence>
<keyword evidence="7 13" id="KW-0067">ATP-binding</keyword>
<dbReference type="InterPro" id="IPR000023">
    <property type="entry name" value="Phosphofructokinase_dom"/>
</dbReference>
<dbReference type="Pfam" id="PF04548">
    <property type="entry name" value="AIG1"/>
    <property type="match status" value="1"/>
</dbReference>
<comment type="cofactor">
    <cofactor evidence="1 13">
        <name>Mg(2+)</name>
        <dbReference type="ChEBI" id="CHEBI:18420"/>
    </cofactor>
</comment>
<feature type="active site" description="Proton acceptor" evidence="13">
    <location>
        <position position="236"/>
    </location>
</feature>
<comment type="similarity">
    <text evidence="11">Belongs to the TRAFAC class TrmE-Era-EngA-EngB-Septin-like GTPase superfamily. AIG1/Toc34/Toc159-like paraseptin GTPase family. TOC159 subfamily.</text>
</comment>
<dbReference type="PANTHER" id="PTHR45770">
    <property type="entry name" value="ATP-DEPENDENT 6-PHOSPHOFRUCTOKINASE 1"/>
    <property type="match status" value="1"/>
</dbReference>
<feature type="binding site" evidence="13">
    <location>
        <begin position="180"/>
        <end position="181"/>
    </location>
    <ligand>
        <name>ATP</name>
        <dbReference type="ChEBI" id="CHEBI:30616"/>
    </ligand>
</feature>
<evidence type="ECO:0000256" key="4">
    <source>
        <dbReference type="ARBA" id="ARBA00022741"/>
    </source>
</evidence>
<dbReference type="PROSITE" id="PS51720">
    <property type="entry name" value="G_AIG1"/>
    <property type="match status" value="1"/>
</dbReference>
<feature type="binding site" evidence="13">
    <location>
        <begin position="279"/>
        <end position="281"/>
    </location>
    <ligand>
        <name>substrate</name>
    </ligand>
</feature>
<dbReference type="InterPro" id="IPR050929">
    <property type="entry name" value="PFKA"/>
</dbReference>
<evidence type="ECO:0000256" key="12">
    <source>
        <dbReference type="ARBA" id="ARBA00048070"/>
    </source>
</evidence>
<keyword evidence="6" id="KW-0934">Plastid</keyword>
<dbReference type="SUPFAM" id="SSF52540">
    <property type="entry name" value="P-loop containing nucleoside triphosphate hydrolases"/>
    <property type="match status" value="1"/>
</dbReference>
<comment type="catalytic activity">
    <reaction evidence="12 13">
        <text>beta-D-fructose 6-phosphate + ATP = beta-D-fructose 1,6-bisphosphate + ADP + H(+)</text>
        <dbReference type="Rhea" id="RHEA:16109"/>
        <dbReference type="ChEBI" id="CHEBI:15378"/>
        <dbReference type="ChEBI" id="CHEBI:30616"/>
        <dbReference type="ChEBI" id="CHEBI:32966"/>
        <dbReference type="ChEBI" id="CHEBI:57634"/>
        <dbReference type="ChEBI" id="CHEBI:456216"/>
        <dbReference type="EC" id="2.7.1.11"/>
    </reaction>
</comment>
<feature type="compositionally biased region" description="Basic and acidic residues" evidence="15">
    <location>
        <begin position="827"/>
        <end position="837"/>
    </location>
</feature>
<feature type="binding site" evidence="13">
    <location>
        <position position="335"/>
    </location>
    <ligand>
        <name>substrate</name>
    </ligand>
</feature>
<protein>
    <recommendedName>
        <fullName evidence="13">ATP-dependent 6-phosphofructokinase</fullName>
        <shortName evidence="13">ATP-PFK</shortName>
        <shortName evidence="13">Phosphofructokinase</shortName>
        <ecNumber evidence="13">2.7.1.11</ecNumber>
    </recommendedName>
    <alternativeName>
        <fullName evidence="13">Phosphohexokinase</fullName>
    </alternativeName>
</protein>
<dbReference type="Gene3D" id="3.40.50.450">
    <property type="match status" value="1"/>
</dbReference>
<feature type="binding site" evidence="13">
    <location>
        <begin position="393"/>
        <end position="396"/>
    </location>
    <ligand>
        <name>substrate</name>
    </ligand>
</feature>
<evidence type="ECO:0000256" key="6">
    <source>
        <dbReference type="ARBA" id="ARBA00022805"/>
    </source>
</evidence>
<feature type="binding site" evidence="13">
    <location>
        <begin position="234"/>
        <end position="236"/>
    </location>
    <ligand>
        <name>substrate</name>
    </ligand>
</feature>
<feature type="compositionally biased region" description="Basic and acidic residues" evidence="15">
    <location>
        <begin position="688"/>
        <end position="717"/>
    </location>
</feature>
<dbReference type="NCBIfam" id="TIGR00993">
    <property type="entry name" value="3a0901s04IAP86"/>
    <property type="match status" value="1"/>
</dbReference>
<dbReference type="Proteomes" id="UP001497444">
    <property type="component" value="Chromosome 8"/>
</dbReference>
<evidence type="ECO:0000256" key="8">
    <source>
        <dbReference type="ARBA" id="ARBA00022842"/>
    </source>
</evidence>
<keyword evidence="6" id="KW-1002">Plastid outer membrane</keyword>
<evidence type="ECO:0000256" key="9">
    <source>
        <dbReference type="ARBA" id="ARBA00023152"/>
    </source>
</evidence>
<feature type="site" description="Important for substrate specificity; cannot use PPi as phosphoryl donor" evidence="13">
    <location>
        <position position="207"/>
    </location>
</feature>
<feature type="compositionally biased region" description="Basic and acidic residues" evidence="15">
    <location>
        <begin position="624"/>
        <end position="639"/>
    </location>
</feature>
<organism evidence="17 18">
    <name type="scientific">Sphagnum jensenii</name>
    <dbReference type="NCBI Taxonomy" id="128206"/>
    <lineage>
        <taxon>Eukaryota</taxon>
        <taxon>Viridiplantae</taxon>
        <taxon>Streptophyta</taxon>
        <taxon>Embryophyta</taxon>
        <taxon>Bryophyta</taxon>
        <taxon>Sphagnophytina</taxon>
        <taxon>Sphagnopsida</taxon>
        <taxon>Sphagnales</taxon>
        <taxon>Sphagnaceae</taxon>
        <taxon>Sphagnum</taxon>
    </lineage>
</organism>
<keyword evidence="8 13" id="KW-0460">Magnesium</keyword>
<accession>A0ABP0XEZ9</accession>
<feature type="compositionally biased region" description="Polar residues" evidence="15">
    <location>
        <begin position="1048"/>
        <end position="1058"/>
    </location>
</feature>
<keyword evidence="4 13" id="KW-0547">Nucleotide-binding</keyword>
<dbReference type="CDD" id="cd01853">
    <property type="entry name" value="Toc34_like"/>
    <property type="match status" value="1"/>
</dbReference>
<dbReference type="EC" id="2.7.1.11" evidence="13"/>
<evidence type="ECO:0000256" key="11">
    <source>
        <dbReference type="ARBA" id="ARBA00023775"/>
    </source>
</evidence>
<name>A0ABP0XEZ9_9BRYO</name>
<feature type="compositionally biased region" description="Basic and acidic residues" evidence="15">
    <location>
        <begin position="888"/>
        <end position="899"/>
    </location>
</feature>
<dbReference type="NCBIfam" id="NF005301">
    <property type="entry name" value="PRK06830.1"/>
    <property type="match status" value="1"/>
</dbReference>
<keyword evidence="5 13" id="KW-0418">Kinase</keyword>
<dbReference type="InterPro" id="IPR012004">
    <property type="entry name" value="PyroP-dep_PFK_TP0108"/>
</dbReference>
<evidence type="ECO:0000256" key="14">
    <source>
        <dbReference type="SAM" id="Coils"/>
    </source>
</evidence>
<proteinExistence type="inferred from homology"/>
<evidence type="ECO:0000256" key="5">
    <source>
        <dbReference type="ARBA" id="ARBA00022777"/>
    </source>
</evidence>
<evidence type="ECO:0000256" key="2">
    <source>
        <dbReference type="ARBA" id="ARBA00022679"/>
    </source>
</evidence>
<dbReference type="Pfam" id="PF00365">
    <property type="entry name" value="PFK"/>
    <property type="match status" value="1"/>
</dbReference>
<evidence type="ECO:0000259" key="16">
    <source>
        <dbReference type="PROSITE" id="PS51720"/>
    </source>
</evidence>
<feature type="region of interest" description="Disordered" evidence="15">
    <location>
        <begin position="556"/>
        <end position="1079"/>
    </location>
</feature>